<dbReference type="OrthoDB" id="377209at2759"/>
<dbReference type="PANTHER" id="PTHR23140">
    <property type="entry name" value="RNA PROCESSING PROTEIN LD23810P"/>
    <property type="match status" value="1"/>
</dbReference>
<evidence type="ECO:0000256" key="2">
    <source>
        <dbReference type="SAM" id="MobiDB-lite"/>
    </source>
</evidence>
<name>A0A0F4GPL1_9PEZI</name>
<feature type="compositionally biased region" description="Basic and acidic residues" evidence="2">
    <location>
        <begin position="798"/>
        <end position="807"/>
    </location>
</feature>
<evidence type="ECO:0000259" key="3">
    <source>
        <dbReference type="PROSITE" id="PS51391"/>
    </source>
</evidence>
<dbReference type="InterPro" id="IPR008942">
    <property type="entry name" value="ENTH_VHS"/>
</dbReference>
<dbReference type="PANTHER" id="PTHR23140:SF0">
    <property type="entry name" value="U2 SNRNP-ASSOCIATED SURP MOTIF-CONTAINING PROTEIN"/>
    <property type="match status" value="1"/>
</dbReference>
<dbReference type="InterPro" id="IPR006569">
    <property type="entry name" value="CID_dom"/>
</dbReference>
<feature type="compositionally biased region" description="Basic and acidic residues" evidence="2">
    <location>
        <begin position="672"/>
        <end position="702"/>
    </location>
</feature>
<protein>
    <recommendedName>
        <fullName evidence="3">CID domain-containing protein</fullName>
    </recommendedName>
</protein>
<dbReference type="InterPro" id="IPR051485">
    <property type="entry name" value="SR-CTD_assoc_factor"/>
</dbReference>
<feature type="compositionally biased region" description="Polar residues" evidence="2">
    <location>
        <begin position="286"/>
        <end position="303"/>
    </location>
</feature>
<feature type="domain" description="CID" evidence="3">
    <location>
        <begin position="460"/>
        <end position="664"/>
    </location>
</feature>
<feature type="region of interest" description="Disordered" evidence="2">
    <location>
        <begin position="1"/>
        <end position="103"/>
    </location>
</feature>
<proteinExistence type="predicted"/>
<accession>A0A0F4GPL1</accession>
<feature type="region of interest" description="Disordered" evidence="2">
    <location>
        <begin position="544"/>
        <end position="565"/>
    </location>
</feature>
<dbReference type="GO" id="GO:0005634">
    <property type="term" value="C:nucleus"/>
    <property type="evidence" value="ECO:0007669"/>
    <property type="project" value="TreeGrafter"/>
</dbReference>
<dbReference type="EMBL" id="LAFY01000354">
    <property type="protein sequence ID" value="KJX99356.1"/>
    <property type="molecule type" value="Genomic_DNA"/>
</dbReference>
<feature type="region of interest" description="Disordered" evidence="2">
    <location>
        <begin position="785"/>
        <end position="816"/>
    </location>
</feature>
<evidence type="ECO:0000313" key="4">
    <source>
        <dbReference type="EMBL" id="KJX99356.1"/>
    </source>
</evidence>
<feature type="compositionally biased region" description="Polar residues" evidence="2">
    <location>
        <begin position="705"/>
        <end position="717"/>
    </location>
</feature>
<dbReference type="AlphaFoldDB" id="A0A0F4GPL1"/>
<dbReference type="STRING" id="1047168.A0A0F4GPL1"/>
<keyword evidence="5" id="KW-1185">Reference proteome</keyword>
<comment type="caution">
    <text evidence="4">The sequence shown here is derived from an EMBL/GenBank/DDBJ whole genome shotgun (WGS) entry which is preliminary data.</text>
</comment>
<keyword evidence="1" id="KW-0694">RNA-binding</keyword>
<sequence length="816" mass="90215">MANEEVPQEFPDVSQKLSAPKKLSAFERERQAQEEKRKRAEAENAAALKLFEDSFADEDKDDNDDFDGFPAFNAPRGSRAGFGDSRSRLGGSSAGGALPPNLKRKRALEELREQQEARREQQAIADEYTLQGHANEEQDQYSREEEREDVAPRPTVQLTSLPPATTLEDIKVLLRDHLQVHSVQFHPAPLSDCKASLMAVAALSPETTTSQIDNAVSVLKDKYLGHGFHLSISRHLSSTSLLPALLTGPNATSNEPFGAQKASNDQGRSKLRNAPPPTEFAPPDSYESQSRNGAYSTGSTVAVQPPLDTSTVRAIHVMVDRLLSEPDSERALELEAMLMALPEVQADERLSFLYDSRSSAGVYYRYLLWNDDECIETLQEQKRLGRGPERVFEDVVIDWAPPNGDMPFVDLSALGEALEHPSYESSDDESDDGEGARRFNSNRGRKDGETLSMPTEAKRLHPLQLAKFAWYLSSMPSTHAKLRKCDVSAVTSFAINNAGAAAEEIVDMLVLNIEKPFTQSGCAKMDTEELPSDDDDMYEPDEELPVVEATSTPEHGDGNAEKKDQYDPSQAKLVALYLINDILHNSSTAGVRNAWKYRSLFEIAFRRQRTFEHLGRLEKDLGWGRIKSEQWRNRIRVLFEIWEASSIFAGDVFEALKKDFFEQPEAGDEGPAGEKFERAPEPKRVPRFKRIDNTTSAEDARVEPSASSMGTNITQDPSRGGDDGSHLPFEELDGMSSFVDEVRIVGSAGLIGGTAASSENAYVVDWNAMDVDTAPLSQPLKTGLSIKIGGGNQQASVDDSKRTKQTEDMFAASDED</sequence>
<dbReference type="Proteomes" id="UP000033647">
    <property type="component" value="Unassembled WGS sequence"/>
</dbReference>
<feature type="region of interest" description="Disordered" evidence="2">
    <location>
        <begin position="126"/>
        <end position="153"/>
    </location>
</feature>
<feature type="region of interest" description="Disordered" evidence="2">
    <location>
        <begin position="420"/>
        <end position="456"/>
    </location>
</feature>
<feature type="compositionally biased region" description="Basic and acidic residues" evidence="2">
    <location>
        <begin position="719"/>
        <end position="729"/>
    </location>
</feature>
<feature type="region of interest" description="Disordered" evidence="2">
    <location>
        <begin position="663"/>
        <end position="731"/>
    </location>
</feature>
<reference evidence="4 5" key="1">
    <citation type="submission" date="2015-03" db="EMBL/GenBank/DDBJ databases">
        <title>RNA-seq based gene annotation and comparative genomics of four Zymoseptoria species reveal species-specific pathogenicity related genes and transposable element activity.</title>
        <authorList>
            <person name="Grandaubert J."/>
            <person name="Bhattacharyya A."/>
            <person name="Stukenbrock E.H."/>
        </authorList>
    </citation>
    <scope>NUCLEOTIDE SEQUENCE [LARGE SCALE GENOMIC DNA]</scope>
    <source>
        <strain evidence="4 5">Zb18110</strain>
    </source>
</reference>
<dbReference type="GO" id="GO:0003723">
    <property type="term" value="F:RNA binding"/>
    <property type="evidence" value="ECO:0007669"/>
    <property type="project" value="UniProtKB-KW"/>
</dbReference>
<evidence type="ECO:0000313" key="5">
    <source>
        <dbReference type="Proteomes" id="UP000033647"/>
    </source>
</evidence>
<dbReference type="PROSITE" id="PS51391">
    <property type="entry name" value="CID"/>
    <property type="match status" value="1"/>
</dbReference>
<feature type="compositionally biased region" description="Basic and acidic residues" evidence="2">
    <location>
        <begin position="24"/>
        <end position="42"/>
    </location>
</feature>
<evidence type="ECO:0000256" key="1">
    <source>
        <dbReference type="ARBA" id="ARBA00022884"/>
    </source>
</evidence>
<feature type="region of interest" description="Disordered" evidence="2">
    <location>
        <begin position="252"/>
        <end position="303"/>
    </location>
</feature>
<gene>
    <name evidence="4" type="ORF">TI39_contig362g00004</name>
</gene>
<feature type="compositionally biased region" description="Basic and acidic residues" evidence="2">
    <location>
        <begin position="554"/>
        <end position="565"/>
    </location>
</feature>
<feature type="compositionally biased region" description="Acidic residues" evidence="2">
    <location>
        <begin position="54"/>
        <end position="67"/>
    </location>
</feature>
<feature type="compositionally biased region" description="Basic and acidic residues" evidence="2">
    <location>
        <begin position="134"/>
        <end position="151"/>
    </location>
</feature>
<organism evidence="4 5">
    <name type="scientific">Zymoseptoria brevis</name>
    <dbReference type="NCBI Taxonomy" id="1047168"/>
    <lineage>
        <taxon>Eukaryota</taxon>
        <taxon>Fungi</taxon>
        <taxon>Dikarya</taxon>
        <taxon>Ascomycota</taxon>
        <taxon>Pezizomycotina</taxon>
        <taxon>Dothideomycetes</taxon>
        <taxon>Dothideomycetidae</taxon>
        <taxon>Mycosphaerellales</taxon>
        <taxon>Mycosphaerellaceae</taxon>
        <taxon>Zymoseptoria</taxon>
    </lineage>
</organism>
<feature type="compositionally biased region" description="Low complexity" evidence="2">
    <location>
        <begin position="88"/>
        <end position="98"/>
    </location>
</feature>
<feature type="compositionally biased region" description="Polar residues" evidence="2">
    <location>
        <begin position="252"/>
        <end position="266"/>
    </location>
</feature>
<dbReference type="Gene3D" id="1.25.40.90">
    <property type="match status" value="1"/>
</dbReference>